<comment type="caution">
    <text evidence="1">The sequence shown here is derived from an EMBL/GenBank/DDBJ whole genome shotgun (WGS) entry which is preliminary data.</text>
</comment>
<gene>
    <name evidence="1" type="ORF">ACAOBT_LOCUS28410</name>
</gene>
<dbReference type="AlphaFoldDB" id="A0A9P0LTF9"/>
<evidence type="ECO:0000313" key="2">
    <source>
        <dbReference type="Proteomes" id="UP001152888"/>
    </source>
</evidence>
<evidence type="ECO:0000313" key="1">
    <source>
        <dbReference type="EMBL" id="CAH2005202.1"/>
    </source>
</evidence>
<organism evidence="1 2">
    <name type="scientific">Acanthoscelides obtectus</name>
    <name type="common">Bean weevil</name>
    <name type="synonym">Bruchus obtectus</name>
    <dbReference type="NCBI Taxonomy" id="200917"/>
    <lineage>
        <taxon>Eukaryota</taxon>
        <taxon>Metazoa</taxon>
        <taxon>Ecdysozoa</taxon>
        <taxon>Arthropoda</taxon>
        <taxon>Hexapoda</taxon>
        <taxon>Insecta</taxon>
        <taxon>Pterygota</taxon>
        <taxon>Neoptera</taxon>
        <taxon>Endopterygota</taxon>
        <taxon>Coleoptera</taxon>
        <taxon>Polyphaga</taxon>
        <taxon>Cucujiformia</taxon>
        <taxon>Chrysomeloidea</taxon>
        <taxon>Chrysomelidae</taxon>
        <taxon>Bruchinae</taxon>
        <taxon>Bruchini</taxon>
        <taxon>Acanthoscelides</taxon>
    </lineage>
</organism>
<accession>A0A9P0LTF9</accession>
<reference evidence="1" key="1">
    <citation type="submission" date="2022-03" db="EMBL/GenBank/DDBJ databases">
        <authorList>
            <person name="Sayadi A."/>
        </authorList>
    </citation>
    <scope>NUCLEOTIDE SEQUENCE</scope>
</reference>
<keyword evidence="2" id="KW-1185">Reference proteome</keyword>
<proteinExistence type="predicted"/>
<sequence length="73" mass="8566">MYILNGHFPRKLTIFNKNFPKLSDKYIVARNNPFPYFIDHNSSKFVFDRPGICKTILSLVVRPLRSGILVLQR</sequence>
<dbReference type="Proteomes" id="UP001152888">
    <property type="component" value="Unassembled WGS sequence"/>
</dbReference>
<protein>
    <submittedName>
        <fullName evidence="1">Uncharacterized protein</fullName>
    </submittedName>
</protein>
<dbReference type="EMBL" id="CAKOFQ010007630">
    <property type="protein sequence ID" value="CAH2005202.1"/>
    <property type="molecule type" value="Genomic_DNA"/>
</dbReference>
<name>A0A9P0LTF9_ACAOB</name>